<comment type="subcellular location">
    <subcellularLocation>
        <location evidence="6">Membrane</location>
        <topology evidence="6">Multi-pass membrane protein</topology>
    </subcellularLocation>
</comment>
<feature type="transmembrane region" description="Helical" evidence="6">
    <location>
        <begin position="78"/>
        <end position="98"/>
    </location>
</feature>
<comment type="similarity">
    <text evidence="1 6">Belongs to the purine permeases (TC 2.A.7.14) family.</text>
</comment>
<dbReference type="AlphaFoldDB" id="A0ABD2Z432"/>
<feature type="transmembrane region" description="Helical" evidence="6">
    <location>
        <begin position="218"/>
        <end position="241"/>
    </location>
</feature>
<sequence length="321" mass="35958">MEAQVNNTLKKALLILNCFILAIGNCGGPLILRLYFVRGGKRLWLSSWLETAAWPIIFIRLTISYFHRRKTEGPNTKLILMKYPIFISTAFLGLLTGLDNYFYAYGLPASLSPPRRLSAQRSLLSLLSLLSFLLNKSLLHIRVCDDGCCGALYGLVLPMVELMYMKAKQAITYTLVLEIQLVLCFSATLFCTVGMLVNKDFQGMPKEARAYELGEAKYYVVITWGAIIWQFFFLGAIGVIFCASSLLCGIVIALLLPVTQILAVIFFHEKFQAEKGVALVLSLWGFVSHFYGEIKNNKPKEDVKDQNSHSQTTEMTPLAAP</sequence>
<keyword evidence="5 6" id="KW-0472">Membrane</keyword>
<organism evidence="8 9">
    <name type="scientific">Cinchona calisaya</name>
    <dbReference type="NCBI Taxonomy" id="153742"/>
    <lineage>
        <taxon>Eukaryota</taxon>
        <taxon>Viridiplantae</taxon>
        <taxon>Streptophyta</taxon>
        <taxon>Embryophyta</taxon>
        <taxon>Tracheophyta</taxon>
        <taxon>Spermatophyta</taxon>
        <taxon>Magnoliopsida</taxon>
        <taxon>eudicotyledons</taxon>
        <taxon>Gunneridae</taxon>
        <taxon>Pentapetalae</taxon>
        <taxon>asterids</taxon>
        <taxon>lamiids</taxon>
        <taxon>Gentianales</taxon>
        <taxon>Rubiaceae</taxon>
        <taxon>Cinchonoideae</taxon>
        <taxon>Cinchoneae</taxon>
        <taxon>Cinchona</taxon>
    </lineage>
</organism>
<dbReference type="GO" id="GO:0016020">
    <property type="term" value="C:membrane"/>
    <property type="evidence" value="ECO:0007669"/>
    <property type="project" value="UniProtKB-SubCell"/>
</dbReference>
<feature type="transmembrane region" description="Helical" evidence="6">
    <location>
        <begin position="147"/>
        <end position="165"/>
    </location>
</feature>
<gene>
    <name evidence="8" type="ORF">ACH5RR_026953</name>
</gene>
<evidence type="ECO:0000256" key="1">
    <source>
        <dbReference type="ARBA" id="ARBA00006213"/>
    </source>
</evidence>
<feature type="transmembrane region" description="Helical" evidence="6">
    <location>
        <begin position="12"/>
        <end position="36"/>
    </location>
</feature>
<dbReference type="Proteomes" id="UP001630127">
    <property type="component" value="Unassembled WGS sequence"/>
</dbReference>
<dbReference type="PANTHER" id="PTHR31376:SF1">
    <property type="entry name" value="PURINE PERMEASE 2"/>
    <property type="match status" value="1"/>
</dbReference>
<dbReference type="PANTHER" id="PTHR31376">
    <property type="entry name" value="OS09G0467300 PROTEIN-RELATED"/>
    <property type="match status" value="1"/>
</dbReference>
<evidence type="ECO:0000256" key="4">
    <source>
        <dbReference type="ARBA" id="ARBA00022989"/>
    </source>
</evidence>
<evidence type="ECO:0000313" key="8">
    <source>
        <dbReference type="EMBL" id="KAL3514236.1"/>
    </source>
</evidence>
<dbReference type="GO" id="GO:0005345">
    <property type="term" value="F:purine nucleobase transmembrane transporter activity"/>
    <property type="evidence" value="ECO:0007669"/>
    <property type="project" value="UniProtKB-UniRule"/>
</dbReference>
<evidence type="ECO:0000313" key="9">
    <source>
        <dbReference type="Proteomes" id="UP001630127"/>
    </source>
</evidence>
<keyword evidence="4 6" id="KW-1133">Transmembrane helix</keyword>
<feature type="transmembrane region" description="Helical" evidence="6">
    <location>
        <begin position="171"/>
        <end position="197"/>
    </location>
</feature>
<dbReference type="GO" id="GO:0015211">
    <property type="term" value="F:purine nucleoside transmembrane transporter activity"/>
    <property type="evidence" value="ECO:0007669"/>
    <property type="project" value="UniProtKB-UniRule"/>
</dbReference>
<keyword evidence="3 6" id="KW-0812">Transmembrane</keyword>
<comment type="caution">
    <text evidence="6">Lacks conserved residue(s) required for the propagation of feature annotation.</text>
</comment>
<keyword evidence="2 6" id="KW-0813">Transport</keyword>
<evidence type="ECO:0000256" key="6">
    <source>
        <dbReference type="RuleBase" id="RU368015"/>
    </source>
</evidence>
<evidence type="ECO:0000256" key="2">
    <source>
        <dbReference type="ARBA" id="ARBA00022448"/>
    </source>
</evidence>
<evidence type="ECO:0000256" key="3">
    <source>
        <dbReference type="ARBA" id="ARBA00022692"/>
    </source>
</evidence>
<evidence type="ECO:0000256" key="7">
    <source>
        <dbReference type="SAM" id="MobiDB-lite"/>
    </source>
</evidence>
<feature type="transmembrane region" description="Helical" evidence="6">
    <location>
        <begin position="48"/>
        <end position="66"/>
    </location>
</feature>
<feature type="region of interest" description="Disordered" evidence="7">
    <location>
        <begin position="299"/>
        <end position="321"/>
    </location>
</feature>
<keyword evidence="9" id="KW-1185">Reference proteome</keyword>
<accession>A0ABD2Z432</accession>
<evidence type="ECO:0000256" key="5">
    <source>
        <dbReference type="ARBA" id="ARBA00023136"/>
    </source>
</evidence>
<dbReference type="Pfam" id="PF16913">
    <property type="entry name" value="PUNUT"/>
    <property type="match status" value="2"/>
</dbReference>
<reference evidence="8 9" key="1">
    <citation type="submission" date="2024-11" db="EMBL/GenBank/DDBJ databases">
        <title>A near-complete genome assembly of Cinchona calisaya.</title>
        <authorList>
            <person name="Lian D.C."/>
            <person name="Zhao X.W."/>
            <person name="Wei L."/>
        </authorList>
    </citation>
    <scope>NUCLEOTIDE SEQUENCE [LARGE SCALE GENOMIC DNA]</scope>
    <source>
        <tissue evidence="8">Nenye</tissue>
    </source>
</reference>
<feature type="transmembrane region" description="Helical" evidence="6">
    <location>
        <begin position="118"/>
        <end position="135"/>
    </location>
</feature>
<name>A0ABD2Z432_9GENT</name>
<feature type="transmembrane region" description="Helical" evidence="6">
    <location>
        <begin position="247"/>
        <end position="267"/>
    </location>
</feature>
<dbReference type="EMBL" id="JBJUIK010000011">
    <property type="protein sequence ID" value="KAL3514236.1"/>
    <property type="molecule type" value="Genomic_DNA"/>
</dbReference>
<dbReference type="InterPro" id="IPR030182">
    <property type="entry name" value="PUP_plant"/>
</dbReference>
<proteinExistence type="inferred from homology"/>
<protein>
    <recommendedName>
        <fullName evidence="6">Probable purine permease</fullName>
    </recommendedName>
</protein>
<comment type="caution">
    <text evidence="8">The sequence shown here is derived from an EMBL/GenBank/DDBJ whole genome shotgun (WGS) entry which is preliminary data.</text>
</comment>